<dbReference type="InterPro" id="IPR050640">
    <property type="entry name" value="Bact_2-comp_sensor_kinase"/>
</dbReference>
<keyword evidence="3" id="KW-0812">Transmembrane</keyword>
<organism evidence="5 6">
    <name type="scientific">Albibacterium profundi</name>
    <dbReference type="NCBI Taxonomy" id="3134906"/>
    <lineage>
        <taxon>Bacteria</taxon>
        <taxon>Pseudomonadati</taxon>
        <taxon>Bacteroidota</taxon>
        <taxon>Sphingobacteriia</taxon>
        <taxon>Sphingobacteriales</taxon>
        <taxon>Sphingobacteriaceae</taxon>
        <taxon>Albibacterium</taxon>
    </lineage>
</organism>
<dbReference type="InterPro" id="IPR010559">
    <property type="entry name" value="Sig_transdc_His_kin_internal"/>
</dbReference>
<dbReference type="SUPFAM" id="SSF48452">
    <property type="entry name" value="TPR-like"/>
    <property type="match status" value="3"/>
</dbReference>
<keyword evidence="1" id="KW-0802">TPR repeat</keyword>
<dbReference type="PANTHER" id="PTHR34220:SF7">
    <property type="entry name" value="SENSOR HISTIDINE KINASE YPDA"/>
    <property type="match status" value="1"/>
</dbReference>
<gene>
    <name evidence="5" type="ORF">WKR92_12190</name>
</gene>
<feature type="coiled-coil region" evidence="2">
    <location>
        <begin position="318"/>
        <end position="445"/>
    </location>
</feature>
<keyword evidence="2" id="KW-0175">Coiled coil</keyword>
<evidence type="ECO:0000256" key="2">
    <source>
        <dbReference type="SAM" id="Coils"/>
    </source>
</evidence>
<dbReference type="PROSITE" id="PS50005">
    <property type="entry name" value="TPR"/>
    <property type="match status" value="1"/>
</dbReference>
<evidence type="ECO:0000313" key="6">
    <source>
        <dbReference type="Proteomes" id="UP001580928"/>
    </source>
</evidence>
<dbReference type="Proteomes" id="UP001580928">
    <property type="component" value="Unassembled WGS sequence"/>
</dbReference>
<proteinExistence type="predicted"/>
<dbReference type="SUPFAM" id="SSF55874">
    <property type="entry name" value="ATPase domain of HSP90 chaperone/DNA topoisomerase II/histidine kinase"/>
    <property type="match status" value="1"/>
</dbReference>
<dbReference type="RefSeq" id="WP_375558118.1">
    <property type="nucleotide sequence ID" value="NZ_JBBVGT010000003.1"/>
</dbReference>
<evidence type="ECO:0000256" key="1">
    <source>
        <dbReference type="PROSITE-ProRule" id="PRU00339"/>
    </source>
</evidence>
<feature type="domain" description="Signal transduction histidine kinase internal region" evidence="4">
    <location>
        <begin position="440"/>
        <end position="513"/>
    </location>
</feature>
<sequence length="648" mass="74964">MEDSLATVAKDSAWVMKTIGFTRELHRKKHNAEREHQHAEEAVEVALQLNDTLLYAKALDNLGLLYRYHQWYAQAVNLHTRAFDLVEDKAVDSLNKMIFGNNAGVAARYDQQYDLSISYYLKALKIAQEVNDLKNIAISSNGLGNAISNIPGRSEEALGYFQRALAAETERGDSLGMAMDLLSISDYYIEKEEFQQAFEHLGRLMEINQKRNDVFGVAITNEYYGHAYFKQNRDINQANYYYDRARSLYLQMENALKGGQMLHSLGNVKKRMGQLDEALKLYQQSMVIADSLLSKSLIMENAYKISDIKKEQGDYRAALAYYQQAENYEDSIDMAEQEVRVAGLIHQYNLEKKESQIALLENEKLLAAERLETQKREARTERVFYLILLIVASLTIFFIIAQYRNRRAKREAELKLSEQEKDLLQAEYERNLAQAETVISRMQMNPHFIFNCLNAINLLIHQKSFKKASDYLITFSRFIRMILEMPVNDTISLSTELALIQHYLILEEKRFNDGLDFKVELDNDLDCSDVMVPPLLLQPFVENAIWHGLLPSNKKEKRLVVSVSQQEEHIRVLIDDNGVGRRNTRSVKSINEQQRKSLGMKITQERIHQFNERYDAYIDLNILDKEQHGGTTIILDIKQTIYTEIQTN</sequence>
<evidence type="ECO:0000259" key="4">
    <source>
        <dbReference type="Pfam" id="PF06580"/>
    </source>
</evidence>
<dbReference type="SMART" id="SM00028">
    <property type="entry name" value="TPR"/>
    <property type="match status" value="4"/>
</dbReference>
<keyword evidence="6" id="KW-1185">Reference proteome</keyword>
<protein>
    <submittedName>
        <fullName evidence="5">Tetratricopeptide repeat protein</fullName>
    </submittedName>
</protein>
<dbReference type="InterPro" id="IPR036890">
    <property type="entry name" value="HATPase_C_sf"/>
</dbReference>
<accession>A0ABV5CG98</accession>
<dbReference type="InterPro" id="IPR011990">
    <property type="entry name" value="TPR-like_helical_dom_sf"/>
</dbReference>
<dbReference type="Gene3D" id="3.30.565.10">
    <property type="entry name" value="Histidine kinase-like ATPase, C-terminal domain"/>
    <property type="match status" value="1"/>
</dbReference>
<keyword evidence="3" id="KW-0472">Membrane</keyword>
<feature type="coiled-coil region" evidence="2">
    <location>
        <begin position="22"/>
        <end position="49"/>
    </location>
</feature>
<dbReference type="InterPro" id="IPR019734">
    <property type="entry name" value="TPR_rpt"/>
</dbReference>
<dbReference type="EMBL" id="JBBVGT010000003">
    <property type="protein sequence ID" value="MFB5946588.1"/>
    <property type="molecule type" value="Genomic_DNA"/>
</dbReference>
<evidence type="ECO:0000313" key="5">
    <source>
        <dbReference type="EMBL" id="MFB5946588.1"/>
    </source>
</evidence>
<evidence type="ECO:0000256" key="3">
    <source>
        <dbReference type="SAM" id="Phobius"/>
    </source>
</evidence>
<comment type="caution">
    <text evidence="5">The sequence shown here is derived from an EMBL/GenBank/DDBJ whole genome shotgun (WGS) entry which is preliminary data.</text>
</comment>
<feature type="repeat" description="TPR" evidence="1">
    <location>
        <begin position="259"/>
        <end position="292"/>
    </location>
</feature>
<dbReference type="Gene3D" id="1.25.40.10">
    <property type="entry name" value="Tetratricopeptide repeat domain"/>
    <property type="match status" value="2"/>
</dbReference>
<keyword evidence="3" id="KW-1133">Transmembrane helix</keyword>
<dbReference type="Pfam" id="PF13424">
    <property type="entry name" value="TPR_12"/>
    <property type="match status" value="2"/>
</dbReference>
<reference evidence="5 6" key="1">
    <citation type="submission" date="2024-04" db="EMBL/GenBank/DDBJ databases">
        <title>Albibacterium profundi sp. nov., isolated from sediment of the Challenger Deep of Mariana Trench.</title>
        <authorList>
            <person name="Wang Y."/>
        </authorList>
    </citation>
    <scope>NUCLEOTIDE SEQUENCE [LARGE SCALE GENOMIC DNA]</scope>
    <source>
        <strain evidence="5 6">RHL897</strain>
    </source>
</reference>
<dbReference type="Pfam" id="PF06580">
    <property type="entry name" value="His_kinase"/>
    <property type="match status" value="1"/>
</dbReference>
<dbReference type="PANTHER" id="PTHR34220">
    <property type="entry name" value="SENSOR HISTIDINE KINASE YPDA"/>
    <property type="match status" value="1"/>
</dbReference>
<name>A0ABV5CG98_9SPHI</name>
<feature type="transmembrane region" description="Helical" evidence="3">
    <location>
        <begin position="383"/>
        <end position="401"/>
    </location>
</feature>